<proteinExistence type="predicted"/>
<protein>
    <submittedName>
        <fullName evidence="1">Tetratricopeptide repeat protein</fullName>
    </submittedName>
</protein>
<comment type="caution">
    <text evidence="1">The sequence shown here is derived from an EMBL/GenBank/DDBJ whole genome shotgun (WGS) entry which is preliminary data.</text>
</comment>
<dbReference type="EMBL" id="JAENHL010000007">
    <property type="protein sequence ID" value="MBK1868995.1"/>
    <property type="molecule type" value="Genomic_DNA"/>
</dbReference>
<evidence type="ECO:0000313" key="2">
    <source>
        <dbReference type="Proteomes" id="UP000616151"/>
    </source>
</evidence>
<accession>A0ACC5R8Q1</accession>
<gene>
    <name evidence="1" type="ORF">JHL16_21730</name>
</gene>
<sequence>MCVMAWLALPFPAAADEREDCEKLKGLASIEACTQVIEAGSYGANDLAVAYLNRGLENFARRDYDQAVADYTAAIALDGKNADIYNNRGNAYHAKRDYPRALRDFDKAIALNAAHALAYNNRGIVYGDMGDFDRAIQDYDQAIAIHPAYASAYNNRGNIRAKQGDFRMAVQDYSQAIVLKPSYVGAYNNRAMAYGALGQYAEAADDFRQSMALRPNETAKSGLAALEARIAAKAVDLTAAPMSFRRMPNTDLAGALLDTVTTDNLDACEAACAGNSYCRAYSFNMWNGLCFLKGDPAMRYLEPSTMSGLKSETYPPPISDAGIAMVRFRNKAFPGEPVRESQEKRFEDCEATCQISDTCVAFSFIRTEKSCRMFEKPGAYVSDAAADSGAKRQIIN</sequence>
<organism evidence="1 2">
    <name type="scientific">Taklimakanibacter albus</name>
    <dbReference type="NCBI Taxonomy" id="2800327"/>
    <lineage>
        <taxon>Bacteria</taxon>
        <taxon>Pseudomonadati</taxon>
        <taxon>Pseudomonadota</taxon>
        <taxon>Alphaproteobacteria</taxon>
        <taxon>Hyphomicrobiales</taxon>
        <taxon>Aestuariivirgaceae</taxon>
        <taxon>Taklimakanibacter</taxon>
    </lineage>
</organism>
<reference evidence="1" key="1">
    <citation type="submission" date="2021-01" db="EMBL/GenBank/DDBJ databases">
        <authorList>
            <person name="Sun Q."/>
        </authorList>
    </citation>
    <scope>NUCLEOTIDE SEQUENCE</scope>
    <source>
        <strain evidence="1">YIM B02566</strain>
    </source>
</reference>
<name>A0ACC5R8Q1_9HYPH</name>
<keyword evidence="2" id="KW-1185">Reference proteome</keyword>
<dbReference type="Proteomes" id="UP000616151">
    <property type="component" value="Unassembled WGS sequence"/>
</dbReference>
<evidence type="ECO:0000313" key="1">
    <source>
        <dbReference type="EMBL" id="MBK1868995.1"/>
    </source>
</evidence>